<dbReference type="InterPro" id="IPR036322">
    <property type="entry name" value="WD40_repeat_dom_sf"/>
</dbReference>
<comment type="caution">
    <text evidence="6">The sequence shown here is derived from an EMBL/GenBank/DDBJ whole genome shotgun (WGS) entry which is preliminary data.</text>
</comment>
<evidence type="ECO:0000313" key="7">
    <source>
        <dbReference type="Proteomes" id="UP000717585"/>
    </source>
</evidence>
<evidence type="ECO:0000256" key="3">
    <source>
        <dbReference type="SAM" id="Coils"/>
    </source>
</evidence>
<keyword evidence="2" id="KW-0853">WD repeat</keyword>
<evidence type="ECO:0000313" key="6">
    <source>
        <dbReference type="EMBL" id="KAG9397022.1"/>
    </source>
</evidence>
<proteinExistence type="predicted"/>
<dbReference type="InterPro" id="IPR001680">
    <property type="entry name" value="WD40_rpt"/>
</dbReference>
<feature type="coiled-coil region" evidence="3">
    <location>
        <begin position="7"/>
        <end position="48"/>
    </location>
</feature>
<dbReference type="Proteomes" id="UP000717585">
    <property type="component" value="Unassembled WGS sequence"/>
</dbReference>
<keyword evidence="1 3" id="KW-0175">Coiled coil</keyword>
<sequence length="522" mass="56916">MNFPEALDFLQEQWARFERERAQWDAEKQRLMTEIMTLQRQLEFQDSQKETLIMRIKMLEASSTDSPVKNTAVPPPDASAMMHNIMERLGRSRTALRQYLRDMDGDQALARPELPVAEPEPEYEAPQPEPVLEEAPGEAEDKLAHFDLPPAMRRRMEGPGRKNLTAPSRPRHSAVPPAPQPAPTKPSAGLADEIGSLGSIAAAAMEDKMRPVASKSWTMYKIIRAHYRDAMSVSWTPDSAMVVSGGLDCTLRVWPAAKTSGETDPILTLRGHEFGILSTCVVGTTLYSADRLGCLKAWSLAPPLTPFSPHKEWSRRALGSNECHTDAIWSIMAHKKSVITVSADGSAKIWDSADLVTSNPLPLAECRGEFTVGAVSPLTNRLYLGTRDSVMEWGLDGIPGNLNIQTGGPVVSIAIHPTRKIIAVGIPDSVLIVDLDKETITQSFKPHDGPLSSLDFTPDGLSLVTASHAQSIRAWSTETWACTSDTSAHRVNWGDAIHTVRVSPSGGHVASAGADGQVVVLH</sequence>
<protein>
    <submittedName>
        <fullName evidence="6">WD domain G-beta repeat</fullName>
    </submittedName>
</protein>
<dbReference type="Gene3D" id="1.20.5.300">
    <property type="match status" value="1"/>
</dbReference>
<dbReference type="EMBL" id="JAHDYR010000004">
    <property type="protein sequence ID" value="KAG9397022.1"/>
    <property type="molecule type" value="Genomic_DNA"/>
</dbReference>
<feature type="domain" description="Striatin N-terminal" evidence="5">
    <location>
        <begin position="4"/>
        <end position="62"/>
    </location>
</feature>
<feature type="repeat" description="WD" evidence="2">
    <location>
        <begin position="444"/>
        <end position="479"/>
    </location>
</feature>
<dbReference type="InterPro" id="IPR051488">
    <property type="entry name" value="WD_repeat_striatin"/>
</dbReference>
<evidence type="ECO:0000256" key="1">
    <source>
        <dbReference type="ARBA" id="ARBA00023054"/>
    </source>
</evidence>
<feature type="region of interest" description="Disordered" evidence="4">
    <location>
        <begin position="114"/>
        <end position="192"/>
    </location>
</feature>
<organism evidence="6 7">
    <name type="scientific">Carpediemonas membranifera</name>
    <dbReference type="NCBI Taxonomy" id="201153"/>
    <lineage>
        <taxon>Eukaryota</taxon>
        <taxon>Metamonada</taxon>
        <taxon>Carpediemonas-like organisms</taxon>
        <taxon>Carpediemonas</taxon>
    </lineage>
</organism>
<gene>
    <name evidence="6" type="ORF">J8273_1373</name>
</gene>
<reference evidence="6" key="1">
    <citation type="submission" date="2021-05" db="EMBL/GenBank/DDBJ databases">
        <title>A free-living protist that lacks canonical eukaryotic 1 DNA replication and segregation systems.</title>
        <authorList>
            <person name="Salas-Leiva D.E."/>
            <person name="Tromer E.C."/>
            <person name="Curtis B.A."/>
            <person name="Jerlstrom-Hultqvist J."/>
            <person name="Kolisko M."/>
            <person name="Yi Z."/>
            <person name="Salas-Leiva J.S."/>
            <person name="Gallot-Lavallee L."/>
            <person name="Kops G.J.P.L."/>
            <person name="Archibald J.M."/>
            <person name="Simpson A.G.B."/>
            <person name="Roger A.J."/>
        </authorList>
    </citation>
    <scope>NUCLEOTIDE SEQUENCE</scope>
    <source>
        <strain evidence="6">BICM</strain>
    </source>
</reference>
<dbReference type="Gene3D" id="2.130.10.10">
    <property type="entry name" value="YVTN repeat-like/Quinoprotein amine dehydrogenase"/>
    <property type="match status" value="2"/>
</dbReference>
<accession>A0A8J6BBV8</accession>
<dbReference type="SMART" id="SM00320">
    <property type="entry name" value="WD40"/>
    <property type="match status" value="6"/>
</dbReference>
<keyword evidence="7" id="KW-1185">Reference proteome</keyword>
<dbReference type="InterPro" id="IPR015943">
    <property type="entry name" value="WD40/YVTN_repeat-like_dom_sf"/>
</dbReference>
<dbReference type="AlphaFoldDB" id="A0A8J6BBV8"/>
<dbReference type="PROSITE" id="PS50082">
    <property type="entry name" value="WD_REPEATS_2"/>
    <property type="match status" value="2"/>
</dbReference>
<name>A0A8J6BBV8_9EUKA</name>
<dbReference type="OrthoDB" id="727118at2759"/>
<dbReference type="PROSITE" id="PS50294">
    <property type="entry name" value="WD_REPEATS_REGION"/>
    <property type="match status" value="2"/>
</dbReference>
<dbReference type="InterPro" id="IPR013258">
    <property type="entry name" value="Striatin_N"/>
</dbReference>
<dbReference type="SUPFAM" id="SSF50978">
    <property type="entry name" value="WD40 repeat-like"/>
    <property type="match status" value="1"/>
</dbReference>
<dbReference type="Pfam" id="PF00400">
    <property type="entry name" value="WD40"/>
    <property type="match status" value="4"/>
</dbReference>
<evidence type="ECO:0000256" key="4">
    <source>
        <dbReference type="SAM" id="MobiDB-lite"/>
    </source>
</evidence>
<dbReference type="PANTHER" id="PTHR15653:SF0">
    <property type="entry name" value="CONNECTOR OF KINASE TO AP-1, ISOFORM E"/>
    <property type="match status" value="1"/>
</dbReference>
<evidence type="ECO:0000259" key="5">
    <source>
        <dbReference type="Pfam" id="PF08232"/>
    </source>
</evidence>
<evidence type="ECO:0000256" key="2">
    <source>
        <dbReference type="PROSITE-ProRule" id="PRU00221"/>
    </source>
</evidence>
<dbReference type="Pfam" id="PF08232">
    <property type="entry name" value="Striatin"/>
    <property type="match status" value="1"/>
</dbReference>
<feature type="repeat" description="WD" evidence="2">
    <location>
        <begin position="223"/>
        <end position="254"/>
    </location>
</feature>
<dbReference type="PANTHER" id="PTHR15653">
    <property type="entry name" value="STRIATIN"/>
    <property type="match status" value="1"/>
</dbReference>